<accession>A0A146KXW0</accession>
<dbReference type="PANTHER" id="PTHR37984:SF5">
    <property type="entry name" value="PROTEIN NYNRIN-LIKE"/>
    <property type="match status" value="1"/>
</dbReference>
<keyword evidence="8" id="KW-0378">Hydrolase</keyword>
<keyword evidence="4" id="KW-0548">Nucleotidyltransferase</keyword>
<evidence type="ECO:0000259" key="18">
    <source>
        <dbReference type="PROSITE" id="PS50158"/>
    </source>
</evidence>
<dbReference type="InterPro" id="IPR041577">
    <property type="entry name" value="RT_RNaseH_2"/>
</dbReference>
<dbReference type="InterPro" id="IPR043502">
    <property type="entry name" value="DNA/RNA_pol_sf"/>
</dbReference>
<keyword evidence="3" id="KW-0808">Transferase</keyword>
<evidence type="ECO:0000259" key="20">
    <source>
        <dbReference type="PROSITE" id="PS50994"/>
    </source>
</evidence>
<evidence type="ECO:0000256" key="8">
    <source>
        <dbReference type="ARBA" id="ARBA00022801"/>
    </source>
</evidence>
<feature type="domain" description="CCHC-type" evidence="18">
    <location>
        <begin position="252"/>
        <end position="269"/>
    </location>
</feature>
<evidence type="ECO:0000256" key="13">
    <source>
        <dbReference type="ARBA" id="ARBA00023125"/>
    </source>
</evidence>
<dbReference type="PANTHER" id="PTHR37984">
    <property type="entry name" value="PROTEIN CBG26694"/>
    <property type="match status" value="1"/>
</dbReference>
<evidence type="ECO:0000256" key="12">
    <source>
        <dbReference type="ARBA" id="ARBA00022918"/>
    </source>
</evidence>
<dbReference type="FunFam" id="3.30.70.270:FF:000020">
    <property type="entry name" value="Transposon Tf2-6 polyprotein-like Protein"/>
    <property type="match status" value="1"/>
</dbReference>
<dbReference type="Pfam" id="PF00078">
    <property type="entry name" value="RVT_1"/>
    <property type="match status" value="1"/>
</dbReference>
<evidence type="ECO:0000313" key="21">
    <source>
        <dbReference type="EMBL" id="JAQ01274.1"/>
    </source>
</evidence>
<dbReference type="FunFam" id="3.10.20.370:FF:000001">
    <property type="entry name" value="Retrovirus-related Pol polyprotein from transposon 17.6-like protein"/>
    <property type="match status" value="1"/>
</dbReference>
<evidence type="ECO:0000256" key="3">
    <source>
        <dbReference type="ARBA" id="ARBA00022679"/>
    </source>
</evidence>
<reference evidence="21" key="1">
    <citation type="journal article" date="2016" name="Gigascience">
        <title>De novo construction of an expanded transcriptome assembly for the western tarnished plant bug, Lygus hesperus.</title>
        <authorList>
            <person name="Tassone E.E."/>
            <person name="Geib S.M."/>
            <person name="Hall B."/>
            <person name="Fabrick J.A."/>
            <person name="Brent C.S."/>
            <person name="Hull J.J."/>
        </authorList>
    </citation>
    <scope>NUCLEOTIDE SEQUENCE</scope>
</reference>
<dbReference type="InterPro" id="IPR054465">
    <property type="entry name" value="Integrase_p58-like_C"/>
</dbReference>
<evidence type="ECO:0000256" key="4">
    <source>
        <dbReference type="ARBA" id="ARBA00022695"/>
    </source>
</evidence>
<feature type="compositionally biased region" description="Basic and acidic residues" evidence="17">
    <location>
        <begin position="1541"/>
        <end position="1551"/>
    </location>
</feature>
<keyword evidence="10" id="KW-0694">RNA-binding</keyword>
<name>A0A146KXW0_LYGHE</name>
<keyword evidence="7" id="KW-0255">Endonuclease</keyword>
<dbReference type="SUPFAM" id="SSF56672">
    <property type="entry name" value="DNA/RNA polymerases"/>
    <property type="match status" value="1"/>
</dbReference>
<feature type="region of interest" description="Disordered" evidence="17">
    <location>
        <begin position="532"/>
        <end position="586"/>
    </location>
</feature>
<dbReference type="EMBL" id="GDHC01017355">
    <property type="protein sequence ID" value="JAQ01274.1"/>
    <property type="molecule type" value="Transcribed_RNA"/>
</dbReference>
<keyword evidence="15" id="KW-0863">Zinc-finger</keyword>
<evidence type="ECO:0000256" key="11">
    <source>
        <dbReference type="ARBA" id="ARBA00022908"/>
    </source>
</evidence>
<evidence type="ECO:0000256" key="15">
    <source>
        <dbReference type="PROSITE-ProRule" id="PRU00047"/>
    </source>
</evidence>
<dbReference type="InterPro" id="IPR001584">
    <property type="entry name" value="Integrase_cat-core"/>
</dbReference>
<dbReference type="CDD" id="cd09274">
    <property type="entry name" value="RNase_HI_RT_Ty3"/>
    <property type="match status" value="1"/>
</dbReference>
<evidence type="ECO:0000256" key="5">
    <source>
        <dbReference type="ARBA" id="ARBA00022722"/>
    </source>
</evidence>
<dbReference type="Gene3D" id="4.10.60.10">
    <property type="entry name" value="Zinc finger, CCHC-type"/>
    <property type="match status" value="1"/>
</dbReference>
<feature type="coiled-coil region" evidence="16">
    <location>
        <begin position="159"/>
        <end position="186"/>
    </location>
</feature>
<keyword evidence="6" id="KW-0064">Aspartyl protease</keyword>
<dbReference type="PROSITE" id="PS00141">
    <property type="entry name" value="ASP_PROTEASE"/>
    <property type="match status" value="1"/>
</dbReference>
<dbReference type="Pfam" id="PF17921">
    <property type="entry name" value="Integrase_H2C2"/>
    <property type="match status" value="1"/>
</dbReference>
<keyword evidence="11" id="KW-0229">DNA integration</keyword>
<dbReference type="InterPro" id="IPR000477">
    <property type="entry name" value="RT_dom"/>
</dbReference>
<dbReference type="SUPFAM" id="SSF57756">
    <property type="entry name" value="Retrovirus zinc finger-like domains"/>
    <property type="match status" value="2"/>
</dbReference>
<dbReference type="FunFam" id="3.30.420.10:FF:000032">
    <property type="entry name" value="Retrovirus-related Pol polyprotein from transposon 297-like Protein"/>
    <property type="match status" value="1"/>
</dbReference>
<dbReference type="SUPFAM" id="SSF50630">
    <property type="entry name" value="Acid proteases"/>
    <property type="match status" value="1"/>
</dbReference>
<dbReference type="InterPro" id="IPR043128">
    <property type="entry name" value="Rev_trsase/Diguanyl_cyclase"/>
</dbReference>
<dbReference type="Pfam" id="PF00665">
    <property type="entry name" value="rve"/>
    <property type="match status" value="1"/>
</dbReference>
<dbReference type="SUPFAM" id="SSF53098">
    <property type="entry name" value="Ribonuclease H-like"/>
    <property type="match status" value="1"/>
</dbReference>
<dbReference type="GO" id="GO:0003677">
    <property type="term" value="F:DNA binding"/>
    <property type="evidence" value="ECO:0007669"/>
    <property type="project" value="UniProtKB-KW"/>
</dbReference>
<evidence type="ECO:0000256" key="6">
    <source>
        <dbReference type="ARBA" id="ARBA00022750"/>
    </source>
</evidence>
<dbReference type="InterPro" id="IPR001878">
    <property type="entry name" value="Znf_CCHC"/>
</dbReference>
<keyword evidence="15" id="KW-0862">Zinc</keyword>
<dbReference type="CDD" id="cd01647">
    <property type="entry name" value="RT_LTR"/>
    <property type="match status" value="1"/>
</dbReference>
<dbReference type="GO" id="GO:0004519">
    <property type="term" value="F:endonuclease activity"/>
    <property type="evidence" value="ECO:0007669"/>
    <property type="project" value="UniProtKB-KW"/>
</dbReference>
<dbReference type="InterPro" id="IPR036875">
    <property type="entry name" value="Znf_CCHC_sf"/>
</dbReference>
<dbReference type="Gene3D" id="3.10.10.10">
    <property type="entry name" value="HIV Type 1 Reverse Transcriptase, subunit A, domain 1"/>
    <property type="match status" value="1"/>
</dbReference>
<dbReference type="GO" id="GO:0042575">
    <property type="term" value="C:DNA polymerase complex"/>
    <property type="evidence" value="ECO:0007669"/>
    <property type="project" value="UniProtKB-ARBA"/>
</dbReference>
<evidence type="ECO:0000256" key="14">
    <source>
        <dbReference type="ARBA" id="ARBA00023268"/>
    </source>
</evidence>
<feature type="domain" description="Reverse transcriptase" evidence="19">
    <location>
        <begin position="720"/>
        <end position="904"/>
    </location>
</feature>
<dbReference type="GO" id="GO:0008270">
    <property type="term" value="F:zinc ion binding"/>
    <property type="evidence" value="ECO:0007669"/>
    <property type="project" value="UniProtKB-KW"/>
</dbReference>
<evidence type="ECO:0000256" key="7">
    <source>
        <dbReference type="ARBA" id="ARBA00022759"/>
    </source>
</evidence>
<gene>
    <name evidence="21" type="primary">pol_405</name>
    <name evidence="21" type="ORF">g.63239</name>
</gene>
<dbReference type="PROSITE" id="PS50158">
    <property type="entry name" value="ZF_CCHC"/>
    <property type="match status" value="1"/>
</dbReference>
<dbReference type="Gene3D" id="3.30.70.270">
    <property type="match status" value="2"/>
</dbReference>
<keyword evidence="2" id="KW-0645">Protease</keyword>
<keyword evidence="12" id="KW-0695">RNA-directed DNA polymerase</keyword>
<keyword evidence="5" id="KW-0540">Nuclease</keyword>
<keyword evidence="16" id="KW-0175">Coiled coil</keyword>
<dbReference type="GO" id="GO:0006508">
    <property type="term" value="P:proteolysis"/>
    <property type="evidence" value="ECO:0007669"/>
    <property type="project" value="UniProtKB-KW"/>
</dbReference>
<dbReference type="InterPro" id="IPR001969">
    <property type="entry name" value="Aspartic_peptidase_AS"/>
</dbReference>
<feature type="region of interest" description="Disordered" evidence="17">
    <location>
        <begin position="1541"/>
        <end position="1615"/>
    </location>
</feature>
<keyword evidence="9" id="KW-0460">Magnesium</keyword>
<keyword evidence="15" id="KW-0479">Metal-binding</keyword>
<dbReference type="InterPro" id="IPR021109">
    <property type="entry name" value="Peptidase_aspartic_dom_sf"/>
</dbReference>
<dbReference type="InterPro" id="IPR036397">
    <property type="entry name" value="RNaseH_sf"/>
</dbReference>
<feature type="compositionally biased region" description="Basic and acidic residues" evidence="17">
    <location>
        <begin position="571"/>
        <end position="581"/>
    </location>
</feature>
<feature type="domain" description="Integrase catalytic" evidence="20">
    <location>
        <begin position="1238"/>
        <end position="1405"/>
    </location>
</feature>
<dbReference type="Gene3D" id="3.10.20.370">
    <property type="match status" value="1"/>
</dbReference>
<evidence type="ECO:0000256" key="17">
    <source>
        <dbReference type="SAM" id="MobiDB-lite"/>
    </source>
</evidence>
<dbReference type="SMART" id="SM00343">
    <property type="entry name" value="ZnF_C2HC"/>
    <property type="match status" value="3"/>
</dbReference>
<dbReference type="Pfam" id="PF22938">
    <property type="entry name" value="Integrase_p58_C"/>
    <property type="match status" value="1"/>
</dbReference>
<evidence type="ECO:0000256" key="2">
    <source>
        <dbReference type="ARBA" id="ARBA00022670"/>
    </source>
</evidence>
<dbReference type="Pfam" id="PF17919">
    <property type="entry name" value="RT_RNaseH_2"/>
    <property type="match status" value="1"/>
</dbReference>
<dbReference type="InterPro" id="IPR012337">
    <property type="entry name" value="RNaseH-like_sf"/>
</dbReference>
<dbReference type="Gene3D" id="2.40.70.10">
    <property type="entry name" value="Acid Proteases"/>
    <property type="match status" value="1"/>
</dbReference>
<evidence type="ECO:0000259" key="19">
    <source>
        <dbReference type="PROSITE" id="PS50878"/>
    </source>
</evidence>
<dbReference type="PROSITE" id="PS50994">
    <property type="entry name" value="INTEGRASE"/>
    <property type="match status" value="1"/>
</dbReference>
<sequence>MPDDPIEVLNTTMRALQALLVSQNEALAASNARADALQAGALAVAERPPRAASDLPRSLFLEIETWDPEEVGALPVATFLRTVDGVAKDLDQNQKLRLLRTRLKGAAKRFVQDNPPLTTSETPYDDVRKEMLRWFDKDDPEKAAVRLWTMKRLSTESIRHFAERILQTAQRAVETEEDEGTEEEKQRWIRKRSMRAFIKGLNTELSVHLVNNPPAELEDALKRAEEVEETLETQPDTGLRWEVAGVMAGDPRKCYNCGDTSHFAARCPQRLPPTATRNPPRTPQGARSNIRVLPRFPCLYCGMMTHFPVDCPSNIRATIFCDFCGAREHLERDCFRKRRTMPVSNPTGRREEPPATLEELELGATAVRAVQNDSEKEDIEEDGGERRCVVAVRRSHCTLLKVTALLDGRTRDLVVDTGAAVSVLSSPIDGVPVKPTRAQVWGADGQDLPLLGLQTVMVRIGTTQCRHTFHVFKRPDAGLDLLGMDLMAKLPMTVRTDRGEAKMEDPATGAMKIISFVVPGPRPPRLHFPGEVPMRPTETTADEVPAQPTEATSEEMPEPPTETTPEGVPVRPEETTSKEALVRSPNTASMQNDRWWAQEEVVLPRAEWLIDLPTIGRVEASQVKEVDDTFPPEQWDKNEQQSIQSQMMARVEHLPEAQRSQVEELLETFTTLFERPTGNGCTLDVSHVIDTGSEGPAARRPYPIPHALRPIVEEQVQLMLDDGVIRPSQSPWCAPVVMVKKKTTPGQPTEWRFCTDYRDLNRITKSDAYPLPRLQETVSLLGQSRYYSTLDLTMGYHQIRVHPESREKTAFTVLGRHYEYERMAFGLKNAPATFQRAMHTVLQGMVGVDCLVYLDDVIVFSADFDTHMDKLRRVLQRFQDAGFRVNLKKCAFLQQEVRFLGHLVTTDGVRMEPEKVAAVRDYPTPKDVKGVQAFLGLAGFYRRFISHYSAMAVPLTVLLRKDKQFEWKDPQKQAFQDLKNALQSDAILAYPDFDKEFILATDASGAALGAVLSQKSGEMERPIAFASRVLNPAETRYSTTERELLAVVWATNHFQEYLLGRKFTLETDHAALTATMNIRDPTSRIGRWILRLAEYDYEPRYRPGSKMGHVDGLSRVNIGAVGTFSMPAELLRAAQALDEWIQKLTAPGNERETICQEEGIWVKRILREGETVTVPLIPKLLRNWFLGHCHGGAWAGHPGIETTEKLARRFGFWDGMAQTVAAFVRGCPECQRRNTPNCSAPPLQSSTIAERVGQIVGVDFVGPIHSPTGTRYLLTAVDHLSKYAEAYVVTDCSARTVAEVLARRYIPVHGVPESLVSDRGAAFTSTVVSELCQAWGIRQILTSAYHPQGNGVCERFHRTLANIVSKICKDTNQWERVLPMALAAYRATPHHGTGYTPNALHWGREVRLPNAAALDLREGESQQLLRPLRQAQRIAQEQLRKAAAKRNALINQRRTLKEFSPGQRVYLRQMAPPPNVVRKFWSPWVGPYSVVRQTTPVNYEIRDVTGKLQKVHLMRLKPAFDQDIADEQCVVEKTMPPVKGMKFELREKPEEGELWTTDDESESEDDRPQPPSGSGQQGADPGVISLQEVGVADTNPRYGLRPRKEVNYRKMHQGK</sequence>
<organism evidence="21">
    <name type="scientific">Lygus hesperus</name>
    <name type="common">Western plant bug</name>
    <dbReference type="NCBI Taxonomy" id="30085"/>
    <lineage>
        <taxon>Eukaryota</taxon>
        <taxon>Metazoa</taxon>
        <taxon>Ecdysozoa</taxon>
        <taxon>Arthropoda</taxon>
        <taxon>Hexapoda</taxon>
        <taxon>Insecta</taxon>
        <taxon>Pterygota</taxon>
        <taxon>Neoptera</taxon>
        <taxon>Paraneoptera</taxon>
        <taxon>Hemiptera</taxon>
        <taxon>Heteroptera</taxon>
        <taxon>Panheteroptera</taxon>
        <taxon>Cimicomorpha</taxon>
        <taxon>Miridae</taxon>
        <taxon>Mirini</taxon>
        <taxon>Lygus</taxon>
    </lineage>
</organism>
<keyword evidence="13" id="KW-0238">DNA-binding</keyword>
<dbReference type="GO" id="GO:0003723">
    <property type="term" value="F:RNA binding"/>
    <property type="evidence" value="ECO:0007669"/>
    <property type="project" value="UniProtKB-KW"/>
</dbReference>
<keyword evidence="14" id="KW-0511">Multifunctional enzyme</keyword>
<dbReference type="GO" id="GO:0003964">
    <property type="term" value="F:RNA-directed DNA polymerase activity"/>
    <property type="evidence" value="ECO:0007669"/>
    <property type="project" value="UniProtKB-KW"/>
</dbReference>
<dbReference type="EC" id="2.7.7.49" evidence="1"/>
<evidence type="ECO:0000256" key="16">
    <source>
        <dbReference type="SAM" id="Coils"/>
    </source>
</evidence>
<evidence type="ECO:0000256" key="10">
    <source>
        <dbReference type="ARBA" id="ARBA00022884"/>
    </source>
</evidence>
<evidence type="ECO:0000256" key="9">
    <source>
        <dbReference type="ARBA" id="ARBA00022842"/>
    </source>
</evidence>
<dbReference type="Gene3D" id="1.10.340.70">
    <property type="match status" value="1"/>
</dbReference>
<feature type="compositionally biased region" description="Low complexity" evidence="17">
    <location>
        <begin position="561"/>
        <end position="570"/>
    </location>
</feature>
<dbReference type="InterPro" id="IPR050951">
    <property type="entry name" value="Retrovirus_Pol_polyprotein"/>
</dbReference>
<dbReference type="PROSITE" id="PS50878">
    <property type="entry name" value="RT_POL"/>
    <property type="match status" value="1"/>
</dbReference>
<dbReference type="Gene3D" id="3.30.420.10">
    <property type="entry name" value="Ribonuclease H-like superfamily/Ribonuclease H"/>
    <property type="match status" value="1"/>
</dbReference>
<protein>
    <recommendedName>
        <fullName evidence="1">RNA-directed DNA polymerase</fullName>
        <ecNumber evidence="1">2.7.7.49</ecNumber>
    </recommendedName>
</protein>
<proteinExistence type="predicted"/>
<dbReference type="InterPro" id="IPR041588">
    <property type="entry name" value="Integrase_H2C2"/>
</dbReference>
<dbReference type="GO" id="GO:0004190">
    <property type="term" value="F:aspartic-type endopeptidase activity"/>
    <property type="evidence" value="ECO:0007669"/>
    <property type="project" value="UniProtKB-KW"/>
</dbReference>
<dbReference type="GO" id="GO:0015074">
    <property type="term" value="P:DNA integration"/>
    <property type="evidence" value="ECO:0007669"/>
    <property type="project" value="UniProtKB-KW"/>
</dbReference>
<evidence type="ECO:0000256" key="1">
    <source>
        <dbReference type="ARBA" id="ARBA00012493"/>
    </source>
</evidence>
<feature type="compositionally biased region" description="Acidic residues" evidence="17">
    <location>
        <begin position="1552"/>
        <end position="1565"/>
    </location>
</feature>